<reference evidence="3" key="2">
    <citation type="submission" date="2020-08" db="EMBL/GenBank/DDBJ databases">
        <authorList>
            <person name="Lai Q."/>
        </authorList>
    </citation>
    <scope>NUCLEOTIDE SEQUENCE</scope>
    <source>
        <strain evidence="3">S27-2</strain>
    </source>
</reference>
<evidence type="ECO:0000256" key="1">
    <source>
        <dbReference type="SAM" id="SignalP"/>
    </source>
</evidence>
<dbReference type="NCBIfam" id="TIGR02595">
    <property type="entry name" value="PEP_CTERM"/>
    <property type="match status" value="1"/>
</dbReference>
<proteinExistence type="predicted"/>
<dbReference type="InterPro" id="IPR008965">
    <property type="entry name" value="CBM2/CBM3_carb-bd_dom_sf"/>
</dbReference>
<dbReference type="AlphaFoldDB" id="A0A8J6M2S4"/>
<accession>A0A8J6M2S4</accession>
<name>A0A8J6M2S4_9ALTE</name>
<keyword evidence="1" id="KW-0732">Signal</keyword>
<evidence type="ECO:0000313" key="4">
    <source>
        <dbReference type="Proteomes" id="UP000601768"/>
    </source>
</evidence>
<dbReference type="Proteomes" id="UP000601768">
    <property type="component" value="Unassembled WGS sequence"/>
</dbReference>
<dbReference type="RefSeq" id="WP_186505203.1">
    <property type="nucleotide sequence ID" value="NZ_JACNEP010000002.1"/>
</dbReference>
<dbReference type="InterPro" id="IPR013424">
    <property type="entry name" value="Ice-binding_C"/>
</dbReference>
<dbReference type="GO" id="GO:0030246">
    <property type="term" value="F:carbohydrate binding"/>
    <property type="evidence" value="ECO:0007669"/>
    <property type="project" value="InterPro"/>
</dbReference>
<evidence type="ECO:0000313" key="3">
    <source>
        <dbReference type="EMBL" id="MBC3764721.1"/>
    </source>
</evidence>
<keyword evidence="4" id="KW-1185">Reference proteome</keyword>
<gene>
    <name evidence="3" type="ORF">H8B19_02460</name>
</gene>
<feature type="chain" id="PRO_5035215286" evidence="1">
    <location>
        <begin position="26"/>
        <end position="192"/>
    </location>
</feature>
<organism evidence="3 4">
    <name type="scientific">Neptunicella marina</name>
    <dbReference type="NCBI Taxonomy" id="2125989"/>
    <lineage>
        <taxon>Bacteria</taxon>
        <taxon>Pseudomonadati</taxon>
        <taxon>Pseudomonadota</taxon>
        <taxon>Gammaproteobacteria</taxon>
        <taxon>Alteromonadales</taxon>
        <taxon>Alteromonadaceae</taxon>
        <taxon>Neptunicella</taxon>
    </lineage>
</organism>
<sequence>MLKLKNLFAAAILAATSLVTTVANADVILAFQPTTSTDVNVGESITVNLVASTEFDGDAFLGWGLDLNFDSALVSLESMLIAPNFIPPFVSDDGLGGLLAGFPSVPPVLGSNILLATLTFKALGAGLVDLLTSATLGDANEGFSGFQSISFSNASIGLNIKDATNGQVPEPSLLALFVIAAMGLVRLRRRKA</sequence>
<feature type="domain" description="Ice-binding protein C-terminal" evidence="2">
    <location>
        <begin position="167"/>
        <end position="190"/>
    </location>
</feature>
<protein>
    <submittedName>
        <fullName evidence="3">PEP-CTERM sorting domain-containing protein</fullName>
    </submittedName>
</protein>
<reference evidence="3" key="1">
    <citation type="journal article" date="2018" name="Int. J. Syst. Evol. Microbiol.">
        <title>Neptunicella marina gen. nov., sp. nov., isolated from surface seawater.</title>
        <authorList>
            <person name="Liu X."/>
            <person name="Lai Q."/>
            <person name="Du Y."/>
            <person name="Zhang X."/>
            <person name="Liu Z."/>
            <person name="Sun F."/>
            <person name="Shao Z."/>
        </authorList>
    </citation>
    <scope>NUCLEOTIDE SEQUENCE</scope>
    <source>
        <strain evidence="3">S27-2</strain>
    </source>
</reference>
<feature type="signal peptide" evidence="1">
    <location>
        <begin position="1"/>
        <end position="25"/>
    </location>
</feature>
<dbReference type="EMBL" id="JACNEP010000002">
    <property type="protein sequence ID" value="MBC3764721.1"/>
    <property type="molecule type" value="Genomic_DNA"/>
</dbReference>
<evidence type="ECO:0000259" key="2">
    <source>
        <dbReference type="Pfam" id="PF07589"/>
    </source>
</evidence>
<dbReference type="Pfam" id="PF07589">
    <property type="entry name" value="PEP-CTERM"/>
    <property type="match status" value="1"/>
</dbReference>
<comment type="caution">
    <text evidence="3">The sequence shown here is derived from an EMBL/GenBank/DDBJ whole genome shotgun (WGS) entry which is preliminary data.</text>
</comment>
<dbReference type="SUPFAM" id="SSF49384">
    <property type="entry name" value="Carbohydrate-binding domain"/>
    <property type="match status" value="1"/>
</dbReference>